<dbReference type="Proteomes" id="UP000625711">
    <property type="component" value="Unassembled WGS sequence"/>
</dbReference>
<protein>
    <submittedName>
        <fullName evidence="1">Uncharacterized protein</fullName>
    </submittedName>
</protein>
<name>A0A834M8G6_RHYFE</name>
<organism evidence="1 2">
    <name type="scientific">Rhynchophorus ferrugineus</name>
    <name type="common">Red palm weevil</name>
    <name type="synonym">Curculio ferrugineus</name>
    <dbReference type="NCBI Taxonomy" id="354439"/>
    <lineage>
        <taxon>Eukaryota</taxon>
        <taxon>Metazoa</taxon>
        <taxon>Ecdysozoa</taxon>
        <taxon>Arthropoda</taxon>
        <taxon>Hexapoda</taxon>
        <taxon>Insecta</taxon>
        <taxon>Pterygota</taxon>
        <taxon>Neoptera</taxon>
        <taxon>Endopterygota</taxon>
        <taxon>Coleoptera</taxon>
        <taxon>Polyphaga</taxon>
        <taxon>Cucujiformia</taxon>
        <taxon>Curculionidae</taxon>
        <taxon>Dryophthorinae</taxon>
        <taxon>Rhynchophorus</taxon>
    </lineage>
</organism>
<keyword evidence="2" id="KW-1185">Reference proteome</keyword>
<accession>A0A834M8G6</accession>
<dbReference type="AlphaFoldDB" id="A0A834M8G6"/>
<proteinExistence type="predicted"/>
<dbReference type="EMBL" id="JAACXV010009364">
    <property type="protein sequence ID" value="KAF7275711.1"/>
    <property type="molecule type" value="Genomic_DNA"/>
</dbReference>
<evidence type="ECO:0000313" key="1">
    <source>
        <dbReference type="EMBL" id="KAF7275711.1"/>
    </source>
</evidence>
<comment type="caution">
    <text evidence="1">The sequence shown here is derived from an EMBL/GenBank/DDBJ whole genome shotgun (WGS) entry which is preliminary data.</text>
</comment>
<sequence length="136" mass="15364">MLGTTSFRVDIIVIPFSPGHQPDLLTGLMIRVTYPVTCCTARIVASIRWVPHADGTHCTDADRTVRRARKHCRAHDIRTHLSRVGRRRCRFSSLKILTARLREPGEQDDPVGRGIFAKGAVLFGMMRADELIRLFV</sequence>
<gene>
    <name evidence="1" type="ORF">GWI33_011345</name>
</gene>
<reference evidence="1" key="1">
    <citation type="submission" date="2020-08" db="EMBL/GenBank/DDBJ databases">
        <title>Genome sequencing and assembly of the red palm weevil Rhynchophorus ferrugineus.</title>
        <authorList>
            <person name="Dias G.B."/>
            <person name="Bergman C.M."/>
            <person name="Manee M."/>
        </authorList>
    </citation>
    <scope>NUCLEOTIDE SEQUENCE</scope>
    <source>
        <strain evidence="1">AA-2017</strain>
        <tissue evidence="1">Whole larva</tissue>
    </source>
</reference>
<evidence type="ECO:0000313" key="2">
    <source>
        <dbReference type="Proteomes" id="UP000625711"/>
    </source>
</evidence>